<keyword evidence="2 4" id="KW-0663">Pyridoxal phosphate</keyword>
<dbReference type="InterPro" id="IPR020622">
    <property type="entry name" value="Ala_racemase_pyridoxalP-BS"/>
</dbReference>
<dbReference type="HAMAP" id="MF_01201">
    <property type="entry name" value="Ala_racemase"/>
    <property type="match status" value="1"/>
</dbReference>
<keyword evidence="3 4" id="KW-0413">Isomerase</keyword>
<dbReference type="GO" id="GO:0030632">
    <property type="term" value="P:D-alanine biosynthetic process"/>
    <property type="evidence" value="ECO:0007669"/>
    <property type="project" value="UniProtKB-UniRule"/>
</dbReference>
<evidence type="ECO:0000256" key="4">
    <source>
        <dbReference type="HAMAP-Rule" id="MF_01201"/>
    </source>
</evidence>
<proteinExistence type="inferred from homology"/>
<dbReference type="SUPFAM" id="SSF50621">
    <property type="entry name" value="Alanine racemase C-terminal domain-like"/>
    <property type="match status" value="1"/>
</dbReference>
<evidence type="ECO:0000313" key="8">
    <source>
        <dbReference type="EMBL" id="AWX57468.1"/>
    </source>
</evidence>
<feature type="active site" description="Proton acceptor; specific for D-alanine" evidence="4">
    <location>
        <position position="39"/>
    </location>
</feature>
<dbReference type="GO" id="GO:0008784">
    <property type="term" value="F:alanine racemase activity"/>
    <property type="evidence" value="ECO:0007669"/>
    <property type="project" value="UniProtKB-UniRule"/>
</dbReference>
<dbReference type="EC" id="5.1.1.1" evidence="4"/>
<feature type="active site" description="Proton acceptor; specific for L-alanine" evidence="4">
    <location>
        <position position="272"/>
    </location>
</feature>
<evidence type="ECO:0000256" key="5">
    <source>
        <dbReference type="PIRSR" id="PIRSR600821-50"/>
    </source>
</evidence>
<feature type="binding site" evidence="4 6">
    <location>
        <position position="320"/>
    </location>
    <ligand>
        <name>substrate</name>
    </ligand>
</feature>
<dbReference type="InterPro" id="IPR001608">
    <property type="entry name" value="Ala_racemase_N"/>
</dbReference>
<dbReference type="NCBIfam" id="TIGR00492">
    <property type="entry name" value="alr"/>
    <property type="match status" value="1"/>
</dbReference>
<dbReference type="AlphaFoldDB" id="A0A2Z4MLY2"/>
<dbReference type="GO" id="GO:0005829">
    <property type="term" value="C:cytosol"/>
    <property type="evidence" value="ECO:0007669"/>
    <property type="project" value="TreeGrafter"/>
</dbReference>
<dbReference type="SMART" id="SM01005">
    <property type="entry name" value="Ala_racemase_C"/>
    <property type="match status" value="1"/>
</dbReference>
<reference evidence="8 9" key="1">
    <citation type="journal article" date="2015" name="Genome Announc.">
        <title>Draft Genome Sequence of Brevibacillus brevis DZQ7, a Plant Growth-Promoting Rhizobacterium with Broad-Spectrum Antimicrobial Activity.</title>
        <authorList>
            <person name="Hou Q."/>
            <person name="Wang C."/>
            <person name="Hou X."/>
            <person name="Xia Z."/>
            <person name="Ye J."/>
            <person name="Liu K."/>
            <person name="Liu H."/>
            <person name="Wang J."/>
            <person name="Guo H."/>
            <person name="Yu X."/>
            <person name="Yang Y."/>
            <person name="Du B."/>
            <person name="Ding Y."/>
        </authorList>
    </citation>
    <scope>NUCLEOTIDE SEQUENCE [LARGE SCALE GENOMIC DNA]</scope>
    <source>
        <strain evidence="8 9">DZQ7</strain>
    </source>
</reference>
<feature type="domain" description="Alanine racemase C-terminal" evidence="7">
    <location>
        <begin position="250"/>
        <end position="379"/>
    </location>
</feature>
<feature type="binding site" evidence="4 6">
    <location>
        <position position="139"/>
    </location>
    <ligand>
        <name>substrate</name>
    </ligand>
</feature>
<accession>A0A2Z4MLY2</accession>
<comment type="cofactor">
    <cofactor evidence="1 4 5">
        <name>pyridoxal 5'-phosphate</name>
        <dbReference type="ChEBI" id="CHEBI:597326"/>
    </cofactor>
</comment>
<dbReference type="PRINTS" id="PR00992">
    <property type="entry name" value="ALARACEMASE"/>
</dbReference>
<sequence length="394" mass="43503">MKQLFRETWIEVNLDAIKKNIRAIRQHIPEQTKIMAVVKANAYGHGSVGVARHALEYGATSLAVAILEEGIVLRKAGIVAPILVLGFTPLSRIKEAVAWNIELSAFQADWIKKADKIVKSTAFSNRLNIHINVDTGMGRLGVRTKSGLLSVVKALTSSSSLAWTGIFTHFSTADEPDQRLTKAQHELFVQYLRYLKEKGFELPTVHMCNTAATIAFPEFSADMIRLGIGMYGLYPSAYIRQLNRVKLVPALSLKSRFSYVKTMLTPPFTISYGATYIAKRGEVIGTIPIGYADGYSRALSNRGFVLYRSRRLPIAGRVTMDQMMVSLGEGGNGKQGDEVVIYGKQGNLEIPVDEIAEMLGTINYEVVATLSNRIPRLFLEKGVVVEISHLLPEG</sequence>
<gene>
    <name evidence="8" type="primary">alr</name>
    <name evidence="8" type="ORF">AB432_021605</name>
</gene>
<dbReference type="FunFam" id="3.20.20.10:FF:000002">
    <property type="entry name" value="Alanine racemase"/>
    <property type="match status" value="1"/>
</dbReference>
<comment type="similarity">
    <text evidence="4">Belongs to the alanine racemase family.</text>
</comment>
<comment type="pathway">
    <text evidence="4">Amino-acid biosynthesis; D-alanine biosynthesis; D-alanine from L-alanine: step 1/1.</text>
</comment>
<dbReference type="InterPro" id="IPR009006">
    <property type="entry name" value="Ala_racemase/Decarboxylase_C"/>
</dbReference>
<evidence type="ECO:0000256" key="2">
    <source>
        <dbReference type="ARBA" id="ARBA00022898"/>
    </source>
</evidence>
<dbReference type="InterPro" id="IPR011079">
    <property type="entry name" value="Ala_racemase_C"/>
</dbReference>
<dbReference type="SUPFAM" id="SSF51419">
    <property type="entry name" value="PLP-binding barrel"/>
    <property type="match status" value="1"/>
</dbReference>
<dbReference type="Pfam" id="PF00842">
    <property type="entry name" value="Ala_racemase_C"/>
    <property type="match status" value="1"/>
</dbReference>
<dbReference type="PROSITE" id="PS00395">
    <property type="entry name" value="ALANINE_RACEMASE"/>
    <property type="match status" value="1"/>
</dbReference>
<evidence type="ECO:0000256" key="3">
    <source>
        <dbReference type="ARBA" id="ARBA00023235"/>
    </source>
</evidence>
<dbReference type="CDD" id="cd00430">
    <property type="entry name" value="PLPDE_III_AR"/>
    <property type="match status" value="1"/>
</dbReference>
<name>A0A2Z4MLY2_BREBE</name>
<protein>
    <recommendedName>
        <fullName evidence="4">Alanine racemase</fullName>
        <ecNumber evidence="4">5.1.1.1</ecNumber>
    </recommendedName>
</protein>
<dbReference type="Gene3D" id="2.40.37.10">
    <property type="entry name" value="Lyase, Ornithine Decarboxylase, Chain A, domain 1"/>
    <property type="match status" value="1"/>
</dbReference>
<dbReference type="InterPro" id="IPR000821">
    <property type="entry name" value="Ala_racemase"/>
</dbReference>
<evidence type="ECO:0000259" key="7">
    <source>
        <dbReference type="SMART" id="SM01005"/>
    </source>
</evidence>
<dbReference type="PANTHER" id="PTHR30511:SF0">
    <property type="entry name" value="ALANINE RACEMASE, CATABOLIC-RELATED"/>
    <property type="match status" value="1"/>
</dbReference>
<evidence type="ECO:0000313" key="9">
    <source>
        <dbReference type="Proteomes" id="UP000036061"/>
    </source>
</evidence>
<organism evidence="8 9">
    <name type="scientific">Brevibacillus brevis</name>
    <name type="common">Bacillus brevis</name>
    <dbReference type="NCBI Taxonomy" id="1393"/>
    <lineage>
        <taxon>Bacteria</taxon>
        <taxon>Bacillati</taxon>
        <taxon>Bacillota</taxon>
        <taxon>Bacilli</taxon>
        <taxon>Bacillales</taxon>
        <taxon>Paenibacillaceae</taxon>
        <taxon>Brevibacillus</taxon>
    </lineage>
</organism>
<comment type="catalytic activity">
    <reaction evidence="4">
        <text>L-alanine = D-alanine</text>
        <dbReference type="Rhea" id="RHEA:20249"/>
        <dbReference type="ChEBI" id="CHEBI:57416"/>
        <dbReference type="ChEBI" id="CHEBI:57972"/>
        <dbReference type="EC" id="5.1.1.1"/>
    </reaction>
</comment>
<dbReference type="Pfam" id="PF01168">
    <property type="entry name" value="Ala_racemase_N"/>
    <property type="match status" value="1"/>
</dbReference>
<dbReference type="GO" id="GO:0009252">
    <property type="term" value="P:peptidoglycan biosynthetic process"/>
    <property type="evidence" value="ECO:0007669"/>
    <property type="project" value="TreeGrafter"/>
</dbReference>
<dbReference type="RefSeq" id="WP_048034022.1">
    <property type="nucleotide sequence ID" value="NZ_CP030117.1"/>
</dbReference>
<evidence type="ECO:0000256" key="6">
    <source>
        <dbReference type="PIRSR" id="PIRSR600821-52"/>
    </source>
</evidence>
<dbReference type="Gene3D" id="3.20.20.10">
    <property type="entry name" value="Alanine racemase"/>
    <property type="match status" value="1"/>
</dbReference>
<evidence type="ECO:0000256" key="1">
    <source>
        <dbReference type="ARBA" id="ARBA00001933"/>
    </source>
</evidence>
<dbReference type="PANTHER" id="PTHR30511">
    <property type="entry name" value="ALANINE RACEMASE"/>
    <property type="match status" value="1"/>
</dbReference>
<dbReference type="InterPro" id="IPR029066">
    <property type="entry name" value="PLP-binding_barrel"/>
</dbReference>
<feature type="modified residue" description="N6-(pyridoxal phosphate)lysine" evidence="4 5">
    <location>
        <position position="39"/>
    </location>
</feature>
<dbReference type="UniPathway" id="UPA00042">
    <property type="reaction ID" value="UER00497"/>
</dbReference>
<dbReference type="GO" id="GO:0030170">
    <property type="term" value="F:pyridoxal phosphate binding"/>
    <property type="evidence" value="ECO:0007669"/>
    <property type="project" value="UniProtKB-UniRule"/>
</dbReference>
<comment type="function">
    <text evidence="4">Catalyzes the interconversion of L-alanine and D-alanine. May also act on other amino acids.</text>
</comment>
<dbReference type="EMBL" id="CP030117">
    <property type="protein sequence ID" value="AWX57468.1"/>
    <property type="molecule type" value="Genomic_DNA"/>
</dbReference>
<dbReference type="Proteomes" id="UP000036061">
    <property type="component" value="Chromosome"/>
</dbReference>